<accession>A0A6M4MGR0</accession>
<organism evidence="1 2">
    <name type="scientific">Alteromonas pelagimontana</name>
    <dbReference type="NCBI Taxonomy" id="1858656"/>
    <lineage>
        <taxon>Bacteria</taxon>
        <taxon>Pseudomonadati</taxon>
        <taxon>Pseudomonadota</taxon>
        <taxon>Gammaproteobacteria</taxon>
        <taxon>Alteromonadales</taxon>
        <taxon>Alteromonadaceae</taxon>
        <taxon>Alteromonas/Salinimonas group</taxon>
        <taxon>Alteromonas</taxon>
    </lineage>
</organism>
<sequence length="92" mass="10674">MKPTKLTDQRNNTLEAVKTIIQSHNLHGLPSYRRPLAPRYKNVVAILNDQQIKTTWCNEWTPKRLLRFLQRLGYAGLSGVKEDMMGLPKKLE</sequence>
<reference evidence="2" key="1">
    <citation type="submission" date="2014-12" db="EMBL/GenBank/DDBJ databases">
        <title>Complete genome sequence of a multi-drug resistant Klebsiella pneumoniae.</title>
        <authorList>
            <person name="Hua X."/>
            <person name="Chen Q."/>
            <person name="Li X."/>
            <person name="Feng Y."/>
            <person name="Ruan Z."/>
            <person name="Yu Y."/>
        </authorList>
    </citation>
    <scope>NUCLEOTIDE SEQUENCE [LARGE SCALE GENOMIC DNA]</scope>
    <source>
        <strain evidence="2">5.12</strain>
    </source>
</reference>
<dbReference type="RefSeq" id="WP_075609742.1">
    <property type="nucleotide sequence ID" value="NZ_CP052766.1"/>
</dbReference>
<protein>
    <submittedName>
        <fullName evidence="1">Uncharacterized protein</fullName>
    </submittedName>
</protein>
<dbReference type="Proteomes" id="UP000219285">
    <property type="component" value="Chromosome"/>
</dbReference>
<dbReference type="OrthoDB" id="6402732at2"/>
<reference evidence="1 2" key="2">
    <citation type="submission" date="2020-04" db="EMBL/GenBank/DDBJ databases">
        <title>Complete genome sequence of Alteromonas pelagimontana 5.12T.</title>
        <authorList>
            <person name="Sinha R.K."/>
            <person name="Krishnan K.P."/>
            <person name="Kurian J.P."/>
        </authorList>
    </citation>
    <scope>NUCLEOTIDE SEQUENCE [LARGE SCALE GENOMIC DNA]</scope>
    <source>
        <strain evidence="1 2">5.12</strain>
    </source>
</reference>
<proteinExistence type="predicted"/>
<name>A0A6M4MGR0_9ALTE</name>
<evidence type="ECO:0000313" key="2">
    <source>
        <dbReference type="Proteomes" id="UP000219285"/>
    </source>
</evidence>
<dbReference type="AlphaFoldDB" id="A0A6M4MGR0"/>
<evidence type="ECO:0000313" key="1">
    <source>
        <dbReference type="EMBL" id="QJR82263.1"/>
    </source>
</evidence>
<dbReference type="KEGG" id="apel:CA267_016650"/>
<dbReference type="EMBL" id="CP052766">
    <property type="protein sequence ID" value="QJR82263.1"/>
    <property type="molecule type" value="Genomic_DNA"/>
</dbReference>
<gene>
    <name evidence="1" type="ORF">CA267_016650</name>
</gene>
<keyword evidence="2" id="KW-1185">Reference proteome</keyword>